<feature type="chain" id="PRO_5020275812" evidence="2">
    <location>
        <begin position="25"/>
        <end position="300"/>
    </location>
</feature>
<reference evidence="3 4" key="1">
    <citation type="submission" date="2019-01" db="EMBL/GenBank/DDBJ databases">
        <title>Lacibacter sp. strain TTM-7.</title>
        <authorList>
            <person name="Chen W.-M."/>
        </authorList>
    </citation>
    <scope>NUCLEOTIDE SEQUENCE [LARGE SCALE GENOMIC DNA]</scope>
    <source>
        <strain evidence="3 4">TTM-7</strain>
    </source>
</reference>
<dbReference type="OrthoDB" id="633379at2"/>
<keyword evidence="4" id="KW-1185">Reference proteome</keyword>
<keyword evidence="2" id="KW-0732">Signal</keyword>
<dbReference type="RefSeq" id="WP_129129424.1">
    <property type="nucleotide sequence ID" value="NZ_SDHW01000001.1"/>
</dbReference>
<dbReference type="InterPro" id="IPR019734">
    <property type="entry name" value="TPR_rpt"/>
</dbReference>
<comment type="caution">
    <text evidence="3">The sequence shown here is derived from an EMBL/GenBank/DDBJ whole genome shotgun (WGS) entry which is preliminary data.</text>
</comment>
<protein>
    <submittedName>
        <fullName evidence="3">Uncharacterized protein</fullName>
    </submittedName>
</protein>
<gene>
    <name evidence="3" type="ORF">ESA94_03305</name>
</gene>
<dbReference type="PROSITE" id="PS50005">
    <property type="entry name" value="TPR"/>
    <property type="match status" value="1"/>
</dbReference>
<feature type="signal peptide" evidence="2">
    <location>
        <begin position="1"/>
        <end position="24"/>
    </location>
</feature>
<sequence>MKSIQLFLLACVFVLTANAQKANAYLIYSVKGSVTITENNKPGKAQIGKLLTDQSKLTVGANSLVSIICNENSLFSVTKPGTYAMDQFKDSCLTNKSSITSNYLKFIWNQLTTPKGSPEKNRKSYMNNVGAVSRSNMSIWIDSRLDTINYYSGSFPVSWKSYSDTEEFLFEVYEQQQGGKPIYQKTVKKTAVPIADFASKLKPNTPYYWQITVKNEDPEKRKVIYIWEKAGFESFVTQLKDLQKVQETEAEQLFRVGFLLESARFYSDAYRYYQRAAQLNPELELYKKTLEAFKKDFLPQ</sequence>
<proteinExistence type="predicted"/>
<dbReference type="EMBL" id="SDHW01000001">
    <property type="protein sequence ID" value="RXK62052.1"/>
    <property type="molecule type" value="Genomic_DNA"/>
</dbReference>
<accession>A0A4V1M7Z3</accession>
<dbReference type="Proteomes" id="UP000290204">
    <property type="component" value="Unassembled WGS sequence"/>
</dbReference>
<feature type="repeat" description="TPR" evidence="1">
    <location>
        <begin position="250"/>
        <end position="283"/>
    </location>
</feature>
<evidence type="ECO:0000313" key="3">
    <source>
        <dbReference type="EMBL" id="RXK62052.1"/>
    </source>
</evidence>
<organism evidence="3 4">
    <name type="scientific">Lacibacter luteus</name>
    <dbReference type="NCBI Taxonomy" id="2508719"/>
    <lineage>
        <taxon>Bacteria</taxon>
        <taxon>Pseudomonadati</taxon>
        <taxon>Bacteroidota</taxon>
        <taxon>Chitinophagia</taxon>
        <taxon>Chitinophagales</taxon>
        <taxon>Chitinophagaceae</taxon>
        <taxon>Lacibacter</taxon>
    </lineage>
</organism>
<name>A0A4V1M7Z3_9BACT</name>
<evidence type="ECO:0000256" key="2">
    <source>
        <dbReference type="SAM" id="SignalP"/>
    </source>
</evidence>
<evidence type="ECO:0000256" key="1">
    <source>
        <dbReference type="PROSITE-ProRule" id="PRU00339"/>
    </source>
</evidence>
<dbReference type="AlphaFoldDB" id="A0A4V1M7Z3"/>
<keyword evidence="1" id="KW-0802">TPR repeat</keyword>
<evidence type="ECO:0000313" key="4">
    <source>
        <dbReference type="Proteomes" id="UP000290204"/>
    </source>
</evidence>